<dbReference type="Proteomes" id="UP000326789">
    <property type="component" value="Unassembled WGS sequence"/>
</dbReference>
<comment type="caution">
    <text evidence="2">The sequence shown here is derived from an EMBL/GenBank/DDBJ whole genome shotgun (WGS) entry which is preliminary data.</text>
</comment>
<dbReference type="Proteomes" id="UP000326687">
    <property type="component" value="Unassembled WGS sequence"/>
</dbReference>
<reference evidence="1 4" key="2">
    <citation type="submission" date="2019-09" db="EMBL/GenBank/DDBJ databases">
        <title>Whole genome sequence of Vibrio fortis.</title>
        <authorList>
            <person name="Das S.K."/>
        </authorList>
    </citation>
    <scope>NUCLEOTIDE SEQUENCE [LARGE SCALE GENOMIC DNA]</scope>
    <source>
        <strain evidence="1 4">AN60</strain>
    </source>
</reference>
<dbReference type="EMBL" id="VXDD01000001">
    <property type="protein sequence ID" value="KAB0304708.1"/>
    <property type="molecule type" value="Genomic_DNA"/>
</dbReference>
<dbReference type="EMBL" id="VWSE01000008">
    <property type="protein sequence ID" value="KAB0286070.1"/>
    <property type="molecule type" value="Genomic_DNA"/>
</dbReference>
<reference evidence="2 3" key="1">
    <citation type="submission" date="2019-09" db="EMBL/GenBank/DDBJ databases">
        <title>Vibrio Fortis S7-72.</title>
        <authorList>
            <person name="Das S.K."/>
        </authorList>
    </citation>
    <scope>NUCLEOTIDE SEQUENCE [LARGE SCALE GENOMIC DNA]</scope>
    <source>
        <strain evidence="2 3">S7-72</strain>
    </source>
</reference>
<name>A0A5N3SCT9_9VIBR</name>
<evidence type="ECO:0000313" key="4">
    <source>
        <dbReference type="Proteomes" id="UP000326789"/>
    </source>
</evidence>
<proteinExistence type="predicted"/>
<protein>
    <submittedName>
        <fullName evidence="2">Uncharacterized protein</fullName>
    </submittedName>
</protein>
<organism evidence="2 3">
    <name type="scientific">Vibrio fortis</name>
    <dbReference type="NCBI Taxonomy" id="212667"/>
    <lineage>
        <taxon>Bacteria</taxon>
        <taxon>Pseudomonadati</taxon>
        <taxon>Pseudomonadota</taxon>
        <taxon>Gammaproteobacteria</taxon>
        <taxon>Vibrionales</taxon>
        <taxon>Vibrionaceae</taxon>
        <taxon>Vibrio</taxon>
    </lineage>
</organism>
<dbReference type="AlphaFoldDB" id="A0A5N3SCT9"/>
<gene>
    <name evidence="1" type="ORF">F2P58_15110</name>
    <name evidence="2" type="ORF">F2Z80_12615</name>
</gene>
<sequence>MHQFQRLISLNEEFDLRLHGVVYHQIGKQRTYFTPLFPHSLIWVCAKLIINRAQILQRRYAFDKPYF</sequence>
<evidence type="ECO:0000313" key="3">
    <source>
        <dbReference type="Proteomes" id="UP000326687"/>
    </source>
</evidence>
<evidence type="ECO:0000313" key="2">
    <source>
        <dbReference type="EMBL" id="KAB0304708.1"/>
    </source>
</evidence>
<accession>A0A5N3SCT9</accession>
<evidence type="ECO:0000313" key="1">
    <source>
        <dbReference type="EMBL" id="KAB0286070.1"/>
    </source>
</evidence>